<keyword evidence="4" id="KW-1185">Reference proteome</keyword>
<dbReference type="SUPFAM" id="SSF54495">
    <property type="entry name" value="UBC-like"/>
    <property type="match status" value="1"/>
</dbReference>
<gene>
    <name evidence="3" type="ORF">TrCOL_g101</name>
</gene>
<comment type="caution">
    <text evidence="3">The sequence shown here is derived from an EMBL/GenBank/DDBJ whole genome shotgun (WGS) entry which is preliminary data.</text>
</comment>
<evidence type="ECO:0000259" key="2">
    <source>
        <dbReference type="PROSITE" id="PS50127"/>
    </source>
</evidence>
<dbReference type="Pfam" id="PF00179">
    <property type="entry name" value="UQ_con"/>
    <property type="match status" value="1"/>
</dbReference>
<reference evidence="4" key="1">
    <citation type="journal article" date="2023" name="Commun. Biol.">
        <title>Genome analysis of Parmales, the sister group of diatoms, reveals the evolutionary specialization of diatoms from phago-mixotrophs to photoautotrophs.</title>
        <authorList>
            <person name="Ban H."/>
            <person name="Sato S."/>
            <person name="Yoshikawa S."/>
            <person name="Yamada K."/>
            <person name="Nakamura Y."/>
            <person name="Ichinomiya M."/>
            <person name="Sato N."/>
            <person name="Blanc-Mathieu R."/>
            <person name="Endo H."/>
            <person name="Kuwata A."/>
            <person name="Ogata H."/>
        </authorList>
    </citation>
    <scope>NUCLEOTIDE SEQUENCE [LARGE SCALE GENOMIC DNA]</scope>
</reference>
<dbReference type="InterPro" id="IPR050113">
    <property type="entry name" value="Ub_conjugating_enzyme"/>
</dbReference>
<dbReference type="Gene3D" id="3.10.110.10">
    <property type="entry name" value="Ubiquitin Conjugating Enzyme"/>
    <property type="match status" value="1"/>
</dbReference>
<evidence type="ECO:0000256" key="1">
    <source>
        <dbReference type="SAM" id="MobiDB-lite"/>
    </source>
</evidence>
<dbReference type="SMART" id="SM00212">
    <property type="entry name" value="UBCc"/>
    <property type="match status" value="1"/>
</dbReference>
<dbReference type="Proteomes" id="UP001165065">
    <property type="component" value="Unassembled WGS sequence"/>
</dbReference>
<name>A0A9W7L8H9_9STRA</name>
<protein>
    <recommendedName>
        <fullName evidence="2">UBC core domain-containing protein</fullName>
    </recommendedName>
</protein>
<dbReference type="InterPro" id="IPR016135">
    <property type="entry name" value="UBQ-conjugating_enzyme/RWD"/>
</dbReference>
<dbReference type="EMBL" id="BRYA01000129">
    <property type="protein sequence ID" value="GMI40458.1"/>
    <property type="molecule type" value="Genomic_DNA"/>
</dbReference>
<evidence type="ECO:0000313" key="4">
    <source>
        <dbReference type="Proteomes" id="UP001165065"/>
    </source>
</evidence>
<dbReference type="OrthoDB" id="1158011at2759"/>
<dbReference type="PROSITE" id="PS50127">
    <property type="entry name" value="UBC_2"/>
    <property type="match status" value="1"/>
</dbReference>
<accession>A0A9W7L8H9</accession>
<dbReference type="InterPro" id="IPR000608">
    <property type="entry name" value="UBC"/>
</dbReference>
<organism evidence="3 4">
    <name type="scientific">Triparma columacea</name>
    <dbReference type="NCBI Taxonomy" id="722753"/>
    <lineage>
        <taxon>Eukaryota</taxon>
        <taxon>Sar</taxon>
        <taxon>Stramenopiles</taxon>
        <taxon>Ochrophyta</taxon>
        <taxon>Bolidophyceae</taxon>
        <taxon>Parmales</taxon>
        <taxon>Triparmaceae</taxon>
        <taxon>Triparma</taxon>
    </lineage>
</organism>
<dbReference type="CDD" id="cd23808">
    <property type="entry name" value="UBCc_UBE2W"/>
    <property type="match status" value="1"/>
</dbReference>
<sequence>MASTNSSTKSKSSARALKSPHLAQPLSPTSSNYRLQQELRSFLLSPPPDLKVSVGRNLRIWHVKLTGRNVYEGEVFTLRIKYSNTYPRDPPSVYFVGDNIPEHEHVYSNGDICLSLLGSGWSPNLTGQGIAVSIQSILNSAGRKCRPIDNSGSVGRKPGESQKDWIYHDDNC</sequence>
<dbReference type="PANTHER" id="PTHR24067">
    <property type="entry name" value="UBIQUITIN-CONJUGATING ENZYME E2"/>
    <property type="match status" value="1"/>
</dbReference>
<evidence type="ECO:0000313" key="3">
    <source>
        <dbReference type="EMBL" id="GMI40458.1"/>
    </source>
</evidence>
<feature type="region of interest" description="Disordered" evidence="1">
    <location>
        <begin position="1"/>
        <end position="30"/>
    </location>
</feature>
<dbReference type="AlphaFoldDB" id="A0A9W7L8H9"/>
<feature type="domain" description="UBC core" evidence="2">
    <location>
        <begin position="30"/>
        <end position="172"/>
    </location>
</feature>
<proteinExistence type="predicted"/>
<feature type="compositionally biased region" description="Low complexity" evidence="1">
    <location>
        <begin position="1"/>
        <end position="19"/>
    </location>
</feature>